<feature type="region of interest" description="Disordered" evidence="1">
    <location>
        <begin position="381"/>
        <end position="418"/>
    </location>
</feature>
<organism evidence="2 3">
    <name type="scientific">Digitaria exilis</name>
    <dbReference type="NCBI Taxonomy" id="1010633"/>
    <lineage>
        <taxon>Eukaryota</taxon>
        <taxon>Viridiplantae</taxon>
        <taxon>Streptophyta</taxon>
        <taxon>Embryophyta</taxon>
        <taxon>Tracheophyta</taxon>
        <taxon>Spermatophyta</taxon>
        <taxon>Magnoliopsida</taxon>
        <taxon>Liliopsida</taxon>
        <taxon>Poales</taxon>
        <taxon>Poaceae</taxon>
        <taxon>PACMAD clade</taxon>
        <taxon>Panicoideae</taxon>
        <taxon>Panicodae</taxon>
        <taxon>Paniceae</taxon>
        <taxon>Anthephorinae</taxon>
        <taxon>Digitaria</taxon>
    </lineage>
</organism>
<dbReference type="GO" id="GO:0005634">
    <property type="term" value="C:nucleus"/>
    <property type="evidence" value="ECO:0007669"/>
    <property type="project" value="TreeGrafter"/>
</dbReference>
<dbReference type="PANTHER" id="PTHR13621:SF2">
    <property type="entry name" value="PROLINE-RICH PROTEIN PRCC"/>
    <property type="match status" value="1"/>
</dbReference>
<evidence type="ECO:0000313" key="2">
    <source>
        <dbReference type="EMBL" id="KAF8783813.1"/>
    </source>
</evidence>
<feature type="compositionally biased region" description="Low complexity" evidence="1">
    <location>
        <begin position="18"/>
        <end position="29"/>
    </location>
</feature>
<evidence type="ECO:0000256" key="1">
    <source>
        <dbReference type="SAM" id="MobiDB-lite"/>
    </source>
</evidence>
<feature type="region of interest" description="Disordered" evidence="1">
    <location>
        <begin position="1"/>
        <end position="260"/>
    </location>
</feature>
<sequence>MDSLLASYASSDDEADEAPPASAPAAARGGEAGAKPPTASTGGGIFSSLPQPKSAALFSSLPAPKSAPSPVAARGSEAVPAPKSAPAPTFSSIPAPKSSSGNPKRVVQYRPQPIRQPTGDSSEDEEDDAKKRHASTAEARLPAVSAGSGPVSSFLPPPKHSLGLGGGGGVGARRSTIDTAAPERPNLGAAVPSASIANTEALERPNTCASDGDDSEDSGSEDDMPVPEQQQEEGQEEQQVFDAGARGQQQQGYDAGTGSTSGYEAYAWDPNYYAQYGANYGWDPNADPNYVVGAQYAAYGGEQSGGYVHSHGAEHGGGYENAAAAPYGVDYAGEYGHDVAATALPPMQEPVLPPEMGRIGGKRGRNDMPAQILEVNQEELMKNRPKQDKSKLTGLAFGPSYQPAPSAKGKPSKLHKRKHQIGSLYFDMKSKEMELAERRSKGILTKAETQAKYGW</sequence>
<evidence type="ECO:0008006" key="4">
    <source>
        <dbReference type="Google" id="ProtNLM"/>
    </source>
</evidence>
<comment type="caution">
    <text evidence="2">The sequence shown here is derived from an EMBL/GenBank/DDBJ whole genome shotgun (WGS) entry which is preliminary data.</text>
</comment>
<accession>A0A835L173</accession>
<dbReference type="OrthoDB" id="206969at2759"/>
<feature type="compositionally biased region" description="Polar residues" evidence="1">
    <location>
        <begin position="89"/>
        <end position="102"/>
    </location>
</feature>
<proteinExistence type="predicted"/>
<dbReference type="PANTHER" id="PTHR13621">
    <property type="entry name" value="PROLINE-RICH PROTEIN PRCC"/>
    <property type="match status" value="1"/>
</dbReference>
<reference evidence="2" key="1">
    <citation type="submission" date="2020-07" db="EMBL/GenBank/DDBJ databases">
        <title>Genome sequence and genetic diversity analysis of an under-domesticated orphan crop, white fonio (Digitaria exilis).</title>
        <authorList>
            <person name="Bennetzen J.L."/>
            <person name="Chen S."/>
            <person name="Ma X."/>
            <person name="Wang X."/>
            <person name="Yssel A.E.J."/>
            <person name="Chaluvadi S.R."/>
            <person name="Johnson M."/>
            <person name="Gangashetty P."/>
            <person name="Hamidou F."/>
            <person name="Sanogo M.D."/>
            <person name="Zwaenepoel A."/>
            <person name="Wallace J."/>
            <person name="Van De Peer Y."/>
            <person name="Van Deynze A."/>
        </authorList>
    </citation>
    <scope>NUCLEOTIDE SEQUENCE</scope>
    <source>
        <tissue evidence="2">Leaves</tissue>
    </source>
</reference>
<name>A0A835L173_9POAL</name>
<dbReference type="InterPro" id="IPR018800">
    <property type="entry name" value="PRCC"/>
</dbReference>
<feature type="compositionally biased region" description="Acidic residues" evidence="1">
    <location>
        <begin position="211"/>
        <end position="236"/>
    </location>
</feature>
<dbReference type="Proteomes" id="UP000636709">
    <property type="component" value="Unassembled WGS sequence"/>
</dbReference>
<protein>
    <recommendedName>
        <fullName evidence="4">Proline-rich protein PRCC</fullName>
    </recommendedName>
</protein>
<dbReference type="Pfam" id="PF10253">
    <property type="entry name" value="PRCC"/>
    <property type="match status" value="1"/>
</dbReference>
<keyword evidence="3" id="KW-1185">Reference proteome</keyword>
<feature type="compositionally biased region" description="Polar residues" evidence="1">
    <location>
        <begin position="247"/>
        <end position="260"/>
    </location>
</feature>
<evidence type="ECO:0000313" key="3">
    <source>
        <dbReference type="Proteomes" id="UP000636709"/>
    </source>
</evidence>
<dbReference type="AlphaFoldDB" id="A0A835L173"/>
<feature type="compositionally biased region" description="Low complexity" evidence="1">
    <location>
        <begin position="52"/>
        <end position="73"/>
    </location>
</feature>
<gene>
    <name evidence="2" type="ORF">HU200_000252</name>
</gene>
<dbReference type="EMBL" id="JACEFO010000036">
    <property type="protein sequence ID" value="KAF8783813.1"/>
    <property type="molecule type" value="Genomic_DNA"/>
</dbReference>
<feature type="compositionally biased region" description="Basic and acidic residues" evidence="1">
    <location>
        <begin position="381"/>
        <end position="391"/>
    </location>
</feature>